<keyword evidence="2" id="KW-1185">Reference proteome</keyword>
<evidence type="ECO:0000313" key="2">
    <source>
        <dbReference type="Proteomes" id="UP000051906"/>
    </source>
</evidence>
<gene>
    <name evidence="1" type="ORF">IV54_GL001997</name>
</gene>
<protein>
    <recommendedName>
        <fullName evidence="3">DUF1659 domain-containing protein</fullName>
    </recommendedName>
</protein>
<dbReference type="EMBL" id="JQCA01000053">
    <property type="protein sequence ID" value="KRO03833.1"/>
    <property type="molecule type" value="Genomic_DNA"/>
</dbReference>
<dbReference type="Proteomes" id="UP000051906">
    <property type="component" value="Unassembled WGS sequence"/>
</dbReference>
<evidence type="ECO:0008006" key="3">
    <source>
        <dbReference type="Google" id="ProtNLM"/>
    </source>
</evidence>
<dbReference type="PATRIC" id="fig|616990.3.peg.2110"/>
<sequence>MQTNWKKTTITFIFIDDGDHPVKIALQNAISTPEATQIADFGATLATLTGLTFRTATVSTQSTVA</sequence>
<proteinExistence type="predicted"/>
<comment type="caution">
    <text evidence="1">The sequence shown here is derived from an EMBL/GenBank/DDBJ whole genome shotgun (WGS) entry which is preliminary data.</text>
</comment>
<reference evidence="1 2" key="1">
    <citation type="journal article" date="2015" name="Genome Announc.">
        <title>Expanding the biotechnology potential of lactobacilli through comparative genomics of 213 strains and associated genera.</title>
        <authorList>
            <person name="Sun Z."/>
            <person name="Harris H.M."/>
            <person name="McCann A."/>
            <person name="Guo C."/>
            <person name="Argimon S."/>
            <person name="Zhang W."/>
            <person name="Yang X."/>
            <person name="Jeffery I.B."/>
            <person name="Cooney J.C."/>
            <person name="Kagawa T.F."/>
            <person name="Liu W."/>
            <person name="Song Y."/>
            <person name="Salvetti E."/>
            <person name="Wrobel A."/>
            <person name="Rasinkangas P."/>
            <person name="Parkhill J."/>
            <person name="Rea M.C."/>
            <person name="O'Sullivan O."/>
            <person name="Ritari J."/>
            <person name="Douillard F.P."/>
            <person name="Paul Ross R."/>
            <person name="Yang R."/>
            <person name="Briner A.E."/>
            <person name="Felis G.E."/>
            <person name="de Vos W.M."/>
            <person name="Barrangou R."/>
            <person name="Klaenhammer T.R."/>
            <person name="Caufield P.W."/>
            <person name="Cui Y."/>
            <person name="Zhang H."/>
            <person name="O'Toole P.W."/>
        </authorList>
    </citation>
    <scope>NUCLEOTIDE SEQUENCE [LARGE SCALE GENOMIC DNA]</scope>
    <source>
        <strain evidence="1 2">DSM 22467</strain>
    </source>
</reference>
<dbReference type="STRING" id="616990.IV54_GL001997"/>
<evidence type="ECO:0000313" key="1">
    <source>
        <dbReference type="EMBL" id="KRO03833.1"/>
    </source>
</evidence>
<name>A0A0R2LR19_9LACO</name>
<dbReference type="AlphaFoldDB" id="A0A0R2LR19"/>
<dbReference type="OrthoDB" id="2309508at2"/>
<accession>A0A0R2LR19</accession>
<dbReference type="RefSeq" id="WP_057878444.1">
    <property type="nucleotide sequence ID" value="NZ_JQCA01000053.1"/>
</dbReference>
<organism evidence="1 2">
    <name type="scientific">Levilactobacillus paucivorans</name>
    <dbReference type="NCBI Taxonomy" id="616990"/>
    <lineage>
        <taxon>Bacteria</taxon>
        <taxon>Bacillati</taxon>
        <taxon>Bacillota</taxon>
        <taxon>Bacilli</taxon>
        <taxon>Lactobacillales</taxon>
        <taxon>Lactobacillaceae</taxon>
        <taxon>Levilactobacillus</taxon>
    </lineage>
</organism>